<keyword evidence="8" id="KW-1133">Transmembrane helix</keyword>
<feature type="compositionally biased region" description="Low complexity" evidence="7">
    <location>
        <begin position="509"/>
        <end position="518"/>
    </location>
</feature>
<feature type="chain" id="PRO_5043576506" description="carbonic anhydrase" evidence="9">
    <location>
        <begin position="28"/>
        <end position="620"/>
    </location>
</feature>
<feature type="region of interest" description="Disordered" evidence="7">
    <location>
        <begin position="319"/>
        <end position="362"/>
    </location>
</feature>
<evidence type="ECO:0000313" key="12">
    <source>
        <dbReference type="Proteomes" id="UP001500131"/>
    </source>
</evidence>
<dbReference type="PROSITE" id="PS51144">
    <property type="entry name" value="ALPHA_CA_2"/>
    <property type="match status" value="1"/>
</dbReference>
<comment type="caution">
    <text evidence="11">The sequence shown here is derived from an EMBL/GenBank/DDBJ whole genome shotgun (WGS) entry which is preliminary data.</text>
</comment>
<evidence type="ECO:0000256" key="6">
    <source>
        <dbReference type="ARBA" id="ARBA00048348"/>
    </source>
</evidence>
<comment type="catalytic activity">
    <reaction evidence="6">
        <text>hydrogencarbonate + H(+) = CO2 + H2O</text>
        <dbReference type="Rhea" id="RHEA:10748"/>
        <dbReference type="ChEBI" id="CHEBI:15377"/>
        <dbReference type="ChEBI" id="CHEBI:15378"/>
        <dbReference type="ChEBI" id="CHEBI:16526"/>
        <dbReference type="ChEBI" id="CHEBI:17544"/>
        <dbReference type="EC" id="4.2.1.1"/>
    </reaction>
</comment>
<dbReference type="SMART" id="SM01057">
    <property type="entry name" value="Carb_anhydrase"/>
    <property type="match status" value="1"/>
</dbReference>
<dbReference type="Pfam" id="PF00194">
    <property type="entry name" value="Carb_anhydrase"/>
    <property type="match status" value="1"/>
</dbReference>
<dbReference type="InterPro" id="IPR001148">
    <property type="entry name" value="CA_dom"/>
</dbReference>
<comment type="similarity">
    <text evidence="1">Belongs to the alpha-carbonic anhydrase family.</text>
</comment>
<evidence type="ECO:0000256" key="8">
    <source>
        <dbReference type="SAM" id="Phobius"/>
    </source>
</evidence>
<dbReference type="InterPro" id="IPR023561">
    <property type="entry name" value="Carbonic_anhydrase_a-class"/>
</dbReference>
<dbReference type="EMBL" id="JBAMZK010000030">
    <property type="protein sequence ID" value="KAL0500362.1"/>
    <property type="molecule type" value="Genomic_DNA"/>
</dbReference>
<evidence type="ECO:0000256" key="9">
    <source>
        <dbReference type="SAM" id="SignalP"/>
    </source>
</evidence>
<keyword evidence="8" id="KW-0812">Transmembrane</keyword>
<dbReference type="CDD" id="cd03124">
    <property type="entry name" value="alpha_CA_prokaryotic_like"/>
    <property type="match status" value="1"/>
</dbReference>
<keyword evidence="4" id="KW-0862">Zinc</keyword>
<feature type="signal peptide" evidence="9">
    <location>
        <begin position="1"/>
        <end position="27"/>
    </location>
</feature>
<dbReference type="PANTHER" id="PTHR18952:SF265">
    <property type="entry name" value="CARBONIC ANHYDRASE"/>
    <property type="match status" value="1"/>
</dbReference>
<proteinExistence type="inferred from homology"/>
<dbReference type="InterPro" id="IPR041891">
    <property type="entry name" value="Alpha_CA_prokaryot-like"/>
</dbReference>
<dbReference type="PANTHER" id="PTHR18952">
    <property type="entry name" value="CARBONIC ANHYDRASE"/>
    <property type="match status" value="1"/>
</dbReference>
<feature type="compositionally biased region" description="Low complexity" evidence="7">
    <location>
        <begin position="437"/>
        <end position="478"/>
    </location>
</feature>
<protein>
    <recommendedName>
        <fullName evidence="2">carbonic anhydrase</fullName>
        <ecNumber evidence="2">4.2.1.1</ecNumber>
    </recommendedName>
</protein>
<keyword evidence="9" id="KW-0732">Signal</keyword>
<keyword evidence="5" id="KW-0456">Lyase</keyword>
<evidence type="ECO:0000256" key="2">
    <source>
        <dbReference type="ARBA" id="ARBA00012925"/>
    </source>
</evidence>
<feature type="region of interest" description="Disordered" evidence="7">
    <location>
        <begin position="408"/>
        <end position="518"/>
    </location>
</feature>
<dbReference type="SUPFAM" id="SSF51069">
    <property type="entry name" value="Carbonic anhydrase"/>
    <property type="match status" value="1"/>
</dbReference>
<sequence>MGTHSLCAAFAFVQLVLFLSVAGIVNGLDEQHSSYEGNYGTARLVLGRPDDSGASWNYANLNEWPSLCLTGSRQSPISFTNVNPDEVVTSAPLQRLKFSSACVFPREVTKMRIVNEGTVNTVSFERLGGSPDGLSECTVLDPLNSSRTYHFTGLHFHVMSEHQFRTLRPDAEMHLSFTTNDEKEKTRKTLTVAVMLKASTTSNSTSVRTLRHILVDGSLPMRHAMTTCFLKEDLALTSVIPARESYLLYDGSQTHPPCTENVRWVVMTSPIFISRVSLGRLRDAMDALLPNDFHRFGSARPPQTLNSRHIYRFDDITVPPGGSRRKGKLGDAWSRKKKKGSANLSARVRTESMSAGSATDFYEHNNGPLVKPFVSLSSDSGSASGSHTVRLSSPLVLDAAGRNSRPLAPTAVKLDTEAAGSISESDAHESRSDNSEATTNSSSAPQANTSSSVSASSSNVNVSAESSHPSESSAQALSNDSKPQSTTTTTTTTTTTNSPSDPGREKMNASDSSSTADTGSGFGNFLESPVTRAWVFLKTFSINAFQAIVAYAKANPVRVGVSLLCIIALIFLFRTCYRGWRRPVYVVGINPTELQPLNPDNRFEFYGGTVPVRPAHASSA</sequence>
<feature type="compositionally biased region" description="Basic and acidic residues" evidence="7">
    <location>
        <begin position="425"/>
        <end position="434"/>
    </location>
</feature>
<feature type="domain" description="Alpha-carbonic anhydrase" evidence="10">
    <location>
        <begin position="54"/>
        <end position="314"/>
    </location>
</feature>
<evidence type="ECO:0000256" key="3">
    <source>
        <dbReference type="ARBA" id="ARBA00022723"/>
    </source>
</evidence>
<dbReference type="InterPro" id="IPR036398">
    <property type="entry name" value="CA_dom_sf"/>
</dbReference>
<dbReference type="EC" id="4.2.1.1" evidence="2"/>
<accession>A0AAW3A7L5</accession>
<feature type="compositionally biased region" description="Low complexity" evidence="7">
    <location>
        <begin position="486"/>
        <end position="496"/>
    </location>
</feature>
<gene>
    <name evidence="11" type="ORF">Q4I31_005235</name>
</gene>
<evidence type="ECO:0000259" key="10">
    <source>
        <dbReference type="PROSITE" id="PS51144"/>
    </source>
</evidence>
<organism evidence="11 12">
    <name type="scientific">Leishmania lindenbergi</name>
    <dbReference type="NCBI Taxonomy" id="651832"/>
    <lineage>
        <taxon>Eukaryota</taxon>
        <taxon>Discoba</taxon>
        <taxon>Euglenozoa</taxon>
        <taxon>Kinetoplastea</taxon>
        <taxon>Metakinetoplastina</taxon>
        <taxon>Trypanosomatida</taxon>
        <taxon>Trypanosomatidae</taxon>
        <taxon>Leishmaniinae</taxon>
        <taxon>Leishmania</taxon>
    </lineage>
</organism>
<keyword evidence="12" id="KW-1185">Reference proteome</keyword>
<dbReference type="AlphaFoldDB" id="A0AAW3A7L5"/>
<evidence type="ECO:0000256" key="5">
    <source>
        <dbReference type="ARBA" id="ARBA00023239"/>
    </source>
</evidence>
<evidence type="ECO:0000256" key="1">
    <source>
        <dbReference type="ARBA" id="ARBA00010718"/>
    </source>
</evidence>
<feature type="transmembrane region" description="Helical" evidence="8">
    <location>
        <begin position="556"/>
        <end position="573"/>
    </location>
</feature>
<keyword evidence="3" id="KW-0479">Metal-binding</keyword>
<evidence type="ECO:0000256" key="4">
    <source>
        <dbReference type="ARBA" id="ARBA00022833"/>
    </source>
</evidence>
<dbReference type="Proteomes" id="UP001500131">
    <property type="component" value="Unassembled WGS sequence"/>
</dbReference>
<dbReference type="GO" id="GO:0004089">
    <property type="term" value="F:carbonate dehydratase activity"/>
    <property type="evidence" value="ECO:0007669"/>
    <property type="project" value="UniProtKB-EC"/>
</dbReference>
<evidence type="ECO:0000256" key="7">
    <source>
        <dbReference type="SAM" id="MobiDB-lite"/>
    </source>
</evidence>
<name>A0AAW3A7L5_9TRYP</name>
<keyword evidence="8" id="KW-0472">Membrane</keyword>
<dbReference type="Gene3D" id="3.10.200.10">
    <property type="entry name" value="Alpha carbonic anhydrase"/>
    <property type="match status" value="1"/>
</dbReference>
<reference evidence="11 12" key="1">
    <citation type="submission" date="2024-02" db="EMBL/GenBank/DDBJ databases">
        <title>FIRST GENOME SEQUENCES OF Leishmania (Viannia) shawi, Leishmania (Viannia) lindenbergi AND Leishmania (Viannia) utingensis.</title>
        <authorList>
            <person name="Resadore F."/>
            <person name="Custodio M.G.F."/>
            <person name="Boite M.C."/>
            <person name="Cupolillo E."/>
            <person name="Ferreira G.E.M."/>
        </authorList>
    </citation>
    <scope>NUCLEOTIDE SEQUENCE [LARGE SCALE GENOMIC DNA]</scope>
    <source>
        <strain evidence="11 12">MHOM/BR/1966/M15733</strain>
    </source>
</reference>
<evidence type="ECO:0000313" key="11">
    <source>
        <dbReference type="EMBL" id="KAL0500362.1"/>
    </source>
</evidence>
<dbReference type="GO" id="GO:0008270">
    <property type="term" value="F:zinc ion binding"/>
    <property type="evidence" value="ECO:0007669"/>
    <property type="project" value="InterPro"/>
</dbReference>